<feature type="active site" evidence="15">
    <location>
        <position position="70"/>
    </location>
</feature>
<dbReference type="InterPro" id="IPR050072">
    <property type="entry name" value="Peptidase_M20A"/>
</dbReference>
<feature type="binding site" evidence="15">
    <location>
        <position position="101"/>
    </location>
    <ligand>
        <name>Zn(2+)</name>
        <dbReference type="ChEBI" id="CHEBI:29105"/>
        <label>1</label>
    </ligand>
</feature>
<reference evidence="17 18" key="1">
    <citation type="submission" date="2019-12" db="EMBL/GenBank/DDBJ databases">
        <title>Novel species isolated from a subtropical stream in China.</title>
        <authorList>
            <person name="Lu H."/>
        </authorList>
    </citation>
    <scope>NUCLEOTIDE SEQUENCE [LARGE SCALE GENOMIC DNA]</scope>
    <source>
        <strain evidence="17 18">DS3</strain>
    </source>
</reference>
<dbReference type="PANTHER" id="PTHR43808">
    <property type="entry name" value="ACETYLORNITHINE DEACETYLASE"/>
    <property type="match status" value="1"/>
</dbReference>
<dbReference type="FunFam" id="3.40.630.10:FF:000005">
    <property type="entry name" value="Succinyl-diaminopimelate desuccinylase"/>
    <property type="match status" value="1"/>
</dbReference>
<evidence type="ECO:0000256" key="9">
    <source>
        <dbReference type="ARBA" id="ARBA00022833"/>
    </source>
</evidence>
<gene>
    <name evidence="15 17" type="primary">dapE</name>
    <name evidence="17" type="ORF">GTP41_12980</name>
</gene>
<dbReference type="InterPro" id="IPR036264">
    <property type="entry name" value="Bact_exopeptidase_dim_dom"/>
</dbReference>
<feature type="binding site" evidence="15">
    <location>
        <position position="136"/>
    </location>
    <ligand>
        <name>Zn(2+)</name>
        <dbReference type="ChEBI" id="CHEBI:29105"/>
        <label>2</label>
    </ligand>
</feature>
<keyword evidence="11 15" id="KW-0457">Lysine biosynthesis</keyword>
<dbReference type="InterPro" id="IPR011650">
    <property type="entry name" value="Peptidase_M20_dimer"/>
</dbReference>
<feature type="binding site" evidence="15">
    <location>
        <position position="164"/>
    </location>
    <ligand>
        <name>Zn(2+)</name>
        <dbReference type="ChEBI" id="CHEBI:29105"/>
        <label>1</label>
    </ligand>
</feature>
<evidence type="ECO:0000313" key="17">
    <source>
        <dbReference type="EMBL" id="MYN03016.1"/>
    </source>
</evidence>
<dbReference type="GO" id="GO:0008270">
    <property type="term" value="F:zinc ion binding"/>
    <property type="evidence" value="ECO:0007669"/>
    <property type="project" value="UniProtKB-UniRule"/>
</dbReference>
<dbReference type="SUPFAM" id="SSF53187">
    <property type="entry name" value="Zn-dependent exopeptidases"/>
    <property type="match status" value="1"/>
</dbReference>
<keyword evidence="6 15" id="KW-0028">Amino-acid biosynthesis</keyword>
<dbReference type="CDD" id="cd03891">
    <property type="entry name" value="M20_DapE_proteobac"/>
    <property type="match status" value="1"/>
</dbReference>
<proteinExistence type="inferred from homology"/>
<evidence type="ECO:0000256" key="10">
    <source>
        <dbReference type="ARBA" id="ARBA00022915"/>
    </source>
</evidence>
<evidence type="ECO:0000256" key="6">
    <source>
        <dbReference type="ARBA" id="ARBA00022605"/>
    </source>
</evidence>
<evidence type="ECO:0000256" key="3">
    <source>
        <dbReference type="ARBA" id="ARBA00011738"/>
    </source>
</evidence>
<evidence type="ECO:0000256" key="7">
    <source>
        <dbReference type="ARBA" id="ARBA00022723"/>
    </source>
</evidence>
<dbReference type="FunFam" id="3.30.70.360:FF:000011">
    <property type="entry name" value="Succinyl-diaminopimelate desuccinylase"/>
    <property type="match status" value="1"/>
</dbReference>
<dbReference type="Gene3D" id="3.40.630.10">
    <property type="entry name" value="Zn peptidases"/>
    <property type="match status" value="2"/>
</dbReference>
<evidence type="ECO:0000256" key="12">
    <source>
        <dbReference type="ARBA" id="ARBA00023285"/>
    </source>
</evidence>
<name>A0A6N9HI02_9BURK</name>
<keyword evidence="9 15" id="KW-0862">Zinc</keyword>
<dbReference type="GO" id="GO:0008777">
    <property type="term" value="F:acetylornithine deacetylase activity"/>
    <property type="evidence" value="ECO:0007669"/>
    <property type="project" value="TreeGrafter"/>
</dbReference>
<dbReference type="NCBIfam" id="TIGR01246">
    <property type="entry name" value="dapE_proteo"/>
    <property type="match status" value="1"/>
</dbReference>
<comment type="cofactor">
    <cofactor evidence="15">
        <name>Zn(2+)</name>
        <dbReference type="ChEBI" id="CHEBI:29105"/>
    </cofactor>
    <cofactor evidence="15">
        <name>Co(2+)</name>
        <dbReference type="ChEBI" id="CHEBI:48828"/>
    </cofactor>
    <text evidence="15">Binds 2 Zn(2+) or Co(2+) ions per subunit.</text>
</comment>
<evidence type="ECO:0000256" key="14">
    <source>
        <dbReference type="ARBA" id="ARBA00051301"/>
    </source>
</evidence>
<comment type="similarity">
    <text evidence="2 15">Belongs to the peptidase M20A family. DapE subfamily.</text>
</comment>
<dbReference type="EMBL" id="WWCJ01000008">
    <property type="protein sequence ID" value="MYN03016.1"/>
    <property type="molecule type" value="Genomic_DNA"/>
</dbReference>
<dbReference type="RefSeq" id="WP_161025993.1">
    <property type="nucleotide sequence ID" value="NZ_WWCJ01000008.1"/>
</dbReference>
<evidence type="ECO:0000256" key="15">
    <source>
        <dbReference type="HAMAP-Rule" id="MF_01690"/>
    </source>
</evidence>
<dbReference type="SUPFAM" id="SSF55031">
    <property type="entry name" value="Bacterial exopeptidase dimerisation domain"/>
    <property type="match status" value="1"/>
</dbReference>
<dbReference type="Pfam" id="PF01546">
    <property type="entry name" value="Peptidase_M20"/>
    <property type="match status" value="1"/>
</dbReference>
<keyword evidence="8 15" id="KW-0378">Hydrolase</keyword>
<keyword evidence="7 15" id="KW-0479">Metal-binding</keyword>
<evidence type="ECO:0000256" key="1">
    <source>
        <dbReference type="ARBA" id="ARBA00005130"/>
    </source>
</evidence>
<evidence type="ECO:0000256" key="5">
    <source>
        <dbReference type="ARBA" id="ARBA00022391"/>
    </source>
</evidence>
<comment type="catalytic activity">
    <reaction evidence="14 15">
        <text>N-succinyl-(2S,6S)-2,6-diaminopimelate + H2O = (2S,6S)-2,6-diaminopimelate + succinate</text>
        <dbReference type="Rhea" id="RHEA:22608"/>
        <dbReference type="ChEBI" id="CHEBI:15377"/>
        <dbReference type="ChEBI" id="CHEBI:30031"/>
        <dbReference type="ChEBI" id="CHEBI:57609"/>
        <dbReference type="ChEBI" id="CHEBI:58087"/>
        <dbReference type="EC" id="3.5.1.18"/>
    </reaction>
</comment>
<dbReference type="EC" id="3.5.1.18" evidence="4 15"/>
<dbReference type="GO" id="GO:0019877">
    <property type="term" value="P:diaminopimelate biosynthetic process"/>
    <property type="evidence" value="ECO:0007669"/>
    <property type="project" value="UniProtKB-UniRule"/>
</dbReference>
<comment type="function">
    <text evidence="15">Catalyzes the hydrolysis of N-succinyl-L,L-diaminopimelic acid (SDAP), forming succinate and LL-2,6-diaminopimelate (DAP), an intermediate involved in the bacterial biosynthesis of lysine and meso-diaminopimelic acid, an essential component of bacterial cell walls.</text>
</comment>
<comment type="subunit">
    <text evidence="3 15">Homodimer.</text>
</comment>
<feature type="active site" description="Proton acceptor" evidence="15">
    <location>
        <position position="135"/>
    </location>
</feature>
<evidence type="ECO:0000256" key="11">
    <source>
        <dbReference type="ARBA" id="ARBA00023154"/>
    </source>
</evidence>
<dbReference type="AlphaFoldDB" id="A0A6N9HI02"/>
<evidence type="ECO:0000259" key="16">
    <source>
        <dbReference type="Pfam" id="PF07687"/>
    </source>
</evidence>
<dbReference type="GO" id="GO:0009089">
    <property type="term" value="P:lysine biosynthetic process via diaminopimelate"/>
    <property type="evidence" value="ECO:0007669"/>
    <property type="project" value="UniProtKB-UniRule"/>
</dbReference>
<evidence type="ECO:0000256" key="8">
    <source>
        <dbReference type="ARBA" id="ARBA00022801"/>
    </source>
</evidence>
<dbReference type="GO" id="GO:0009014">
    <property type="term" value="F:succinyl-diaminopimelate desuccinylase activity"/>
    <property type="evidence" value="ECO:0007669"/>
    <property type="project" value="UniProtKB-UniRule"/>
</dbReference>
<evidence type="ECO:0000313" key="18">
    <source>
        <dbReference type="Proteomes" id="UP000448575"/>
    </source>
</evidence>
<keyword evidence="18" id="KW-1185">Reference proteome</keyword>
<dbReference type="PANTHER" id="PTHR43808:SF31">
    <property type="entry name" value="N-ACETYL-L-CITRULLINE DEACETYLASE"/>
    <property type="match status" value="1"/>
</dbReference>
<evidence type="ECO:0000256" key="13">
    <source>
        <dbReference type="ARBA" id="ARBA00031891"/>
    </source>
</evidence>
<keyword evidence="12 15" id="KW-0170">Cobalt</keyword>
<feature type="binding site" evidence="15">
    <location>
        <position position="350"/>
    </location>
    <ligand>
        <name>Zn(2+)</name>
        <dbReference type="ChEBI" id="CHEBI:29105"/>
        <label>2</label>
    </ligand>
</feature>
<dbReference type="UniPathway" id="UPA00034">
    <property type="reaction ID" value="UER00021"/>
</dbReference>
<feature type="binding site" evidence="15">
    <location>
        <position position="101"/>
    </location>
    <ligand>
        <name>Zn(2+)</name>
        <dbReference type="ChEBI" id="CHEBI:29105"/>
        <label>2</label>
    </ligand>
</feature>
<feature type="domain" description="Peptidase M20 dimerisation" evidence="16">
    <location>
        <begin position="177"/>
        <end position="284"/>
    </location>
</feature>
<sequence>MSASRTLDLTEKLLGRESVTPDDKGCQDHLKSWLEPLGFHCETIISGEVTNLWARKGSESPVLVFAGHTDVVPTGPREKWSSEPFYPTHRDGKLYGRGAADMKTSIAAMVVACEEFLAAHPGHKGSIAFLITSDEEGPAVDGTVKVVEKLRARGEAIDYCIVGEPTSDKTLGDMIKNGRRGSLSGILTIKGVQGHIAYPQLAKNPIHLAAPALADLVAEVWDNGNEYYLPTSWQMSNIKGGTGANNVIPGELHIDFNFRFSTASTHEGLRERVHAILDKHGLDYHIDWTLSGLPFLTPRGTLSEALCHAIKDETGIDTELSTTGGTSDGRFIAQICPQVIEFGPPNASIHKIDEHIEVRFIDPLKNIYRRTLENLLA</sequence>
<dbReference type="HAMAP" id="MF_01690">
    <property type="entry name" value="DapE"/>
    <property type="match status" value="1"/>
</dbReference>
<feature type="binding site" evidence="15">
    <location>
        <position position="68"/>
    </location>
    <ligand>
        <name>Zn(2+)</name>
        <dbReference type="ChEBI" id="CHEBI:29105"/>
        <label>1</label>
    </ligand>
</feature>
<accession>A0A6N9HI02</accession>
<organism evidence="17 18">
    <name type="scientific">Pseudoduganella guangdongensis</name>
    <dbReference type="NCBI Taxonomy" id="2692179"/>
    <lineage>
        <taxon>Bacteria</taxon>
        <taxon>Pseudomonadati</taxon>
        <taxon>Pseudomonadota</taxon>
        <taxon>Betaproteobacteria</taxon>
        <taxon>Burkholderiales</taxon>
        <taxon>Oxalobacteraceae</taxon>
        <taxon>Telluria group</taxon>
        <taxon>Pseudoduganella</taxon>
    </lineage>
</organism>
<comment type="pathway">
    <text evidence="1 15">Amino-acid biosynthesis; L-lysine biosynthesis via DAP pathway; LL-2,6-diaminopimelate from (S)-tetrahydrodipicolinate (succinylase route): step 3/3.</text>
</comment>
<dbReference type="Pfam" id="PF07687">
    <property type="entry name" value="M20_dimer"/>
    <property type="match status" value="1"/>
</dbReference>
<comment type="caution">
    <text evidence="17">The sequence shown here is derived from an EMBL/GenBank/DDBJ whole genome shotgun (WGS) entry which is preliminary data.</text>
</comment>
<dbReference type="GO" id="GO:0050897">
    <property type="term" value="F:cobalt ion binding"/>
    <property type="evidence" value="ECO:0007669"/>
    <property type="project" value="UniProtKB-UniRule"/>
</dbReference>
<dbReference type="InterPro" id="IPR005941">
    <property type="entry name" value="DapE_proteobac"/>
</dbReference>
<dbReference type="NCBIfam" id="NF009557">
    <property type="entry name" value="PRK13009.1"/>
    <property type="match status" value="1"/>
</dbReference>
<protein>
    <recommendedName>
        <fullName evidence="5 15">Succinyl-diaminopimelate desuccinylase</fullName>
        <shortName evidence="15">SDAP desuccinylase</shortName>
        <ecNumber evidence="4 15">3.5.1.18</ecNumber>
    </recommendedName>
    <alternativeName>
        <fullName evidence="13 15">N-succinyl-LL-2,6-diaminoheptanedioate amidohydrolase</fullName>
    </alternativeName>
</protein>
<dbReference type="InterPro" id="IPR002933">
    <property type="entry name" value="Peptidase_M20"/>
</dbReference>
<evidence type="ECO:0000256" key="4">
    <source>
        <dbReference type="ARBA" id="ARBA00011921"/>
    </source>
</evidence>
<dbReference type="Proteomes" id="UP000448575">
    <property type="component" value="Unassembled WGS sequence"/>
</dbReference>
<evidence type="ECO:0000256" key="2">
    <source>
        <dbReference type="ARBA" id="ARBA00006746"/>
    </source>
</evidence>
<keyword evidence="10 15" id="KW-0220">Diaminopimelate biosynthesis</keyword>
<dbReference type="GO" id="GO:0006526">
    <property type="term" value="P:L-arginine biosynthetic process"/>
    <property type="evidence" value="ECO:0007669"/>
    <property type="project" value="TreeGrafter"/>
</dbReference>